<dbReference type="Pfam" id="PF00054">
    <property type="entry name" value="Laminin_G_1"/>
    <property type="match status" value="1"/>
</dbReference>
<evidence type="ECO:0000256" key="1">
    <source>
        <dbReference type="ARBA" id="ARBA00022729"/>
    </source>
</evidence>
<feature type="repeat" description="CSPG" evidence="5">
    <location>
        <begin position="580"/>
        <end position="676"/>
    </location>
</feature>
<keyword evidence="1" id="KW-0732">Signal</keyword>
<proteinExistence type="predicted"/>
<feature type="domain" description="Laminin G" evidence="7">
    <location>
        <begin position="213"/>
        <end position="385"/>
    </location>
</feature>
<comment type="caution">
    <text evidence="8">The sequence shown here is derived from an EMBL/GenBank/DDBJ whole genome shotgun (WGS) entry which is preliminary data.</text>
</comment>
<comment type="caution">
    <text evidence="4">Lacks conserved residue(s) required for the propagation of feature annotation.</text>
</comment>
<dbReference type="PROSITE" id="PS50025">
    <property type="entry name" value="LAM_G_DOMAIN"/>
    <property type="match status" value="2"/>
</dbReference>
<dbReference type="Gene3D" id="2.60.120.200">
    <property type="match status" value="2"/>
</dbReference>
<dbReference type="SMART" id="SM00282">
    <property type="entry name" value="LamG"/>
    <property type="match status" value="2"/>
</dbReference>
<protein>
    <recommendedName>
        <fullName evidence="7">Laminin G domain-containing protein</fullName>
    </recommendedName>
</protein>
<gene>
    <name evidence="8" type="ORF">ABMA28_000583</name>
</gene>
<feature type="repeat" description="CSPG" evidence="5">
    <location>
        <begin position="934"/>
        <end position="1027"/>
    </location>
</feature>
<feature type="repeat" description="CSPG" evidence="5">
    <location>
        <begin position="1275"/>
        <end position="1376"/>
    </location>
</feature>
<evidence type="ECO:0000259" key="7">
    <source>
        <dbReference type="PROSITE" id="PS50025"/>
    </source>
</evidence>
<keyword evidence="6" id="KW-1133">Transmembrane helix</keyword>
<evidence type="ECO:0000256" key="6">
    <source>
        <dbReference type="SAM" id="Phobius"/>
    </source>
</evidence>
<feature type="domain" description="Laminin G" evidence="7">
    <location>
        <begin position="32"/>
        <end position="203"/>
    </location>
</feature>
<evidence type="ECO:0000256" key="2">
    <source>
        <dbReference type="ARBA" id="ARBA00022737"/>
    </source>
</evidence>
<keyword evidence="6" id="KW-0812">Transmembrane</keyword>
<dbReference type="PANTHER" id="PTHR45739:SF12">
    <property type="entry name" value="CHONDROITIN SULFATE PROTEOGLYCAN 4-LIKE ISOFORM X2"/>
    <property type="match status" value="1"/>
</dbReference>
<dbReference type="EMBL" id="JBEDNZ010000001">
    <property type="protein sequence ID" value="KAL0852387.1"/>
    <property type="molecule type" value="Genomic_DNA"/>
</dbReference>
<feature type="transmembrane region" description="Helical" evidence="6">
    <location>
        <begin position="2211"/>
        <end position="2233"/>
    </location>
</feature>
<evidence type="ECO:0000256" key="3">
    <source>
        <dbReference type="ARBA" id="ARBA00023180"/>
    </source>
</evidence>
<dbReference type="InterPro" id="IPR013320">
    <property type="entry name" value="ConA-like_dom_sf"/>
</dbReference>
<dbReference type="PROSITE" id="PS51854">
    <property type="entry name" value="CSPG"/>
    <property type="match status" value="10"/>
</dbReference>
<feature type="repeat" description="CSPG" evidence="5">
    <location>
        <begin position="1505"/>
        <end position="1595"/>
    </location>
</feature>
<feature type="repeat" description="CSPG" evidence="5">
    <location>
        <begin position="1163"/>
        <end position="1253"/>
    </location>
</feature>
<keyword evidence="3" id="KW-0325">Glycoprotein</keyword>
<evidence type="ECO:0000313" key="9">
    <source>
        <dbReference type="Proteomes" id="UP001549921"/>
    </source>
</evidence>
<organism evidence="8 9">
    <name type="scientific">Loxostege sticticalis</name>
    <name type="common">Beet webworm moth</name>
    <dbReference type="NCBI Taxonomy" id="481309"/>
    <lineage>
        <taxon>Eukaryota</taxon>
        <taxon>Metazoa</taxon>
        <taxon>Ecdysozoa</taxon>
        <taxon>Arthropoda</taxon>
        <taxon>Hexapoda</taxon>
        <taxon>Insecta</taxon>
        <taxon>Pterygota</taxon>
        <taxon>Neoptera</taxon>
        <taxon>Endopterygota</taxon>
        <taxon>Lepidoptera</taxon>
        <taxon>Glossata</taxon>
        <taxon>Ditrysia</taxon>
        <taxon>Pyraloidea</taxon>
        <taxon>Crambidae</taxon>
        <taxon>Pyraustinae</taxon>
        <taxon>Loxostege</taxon>
    </lineage>
</organism>
<dbReference type="InterPro" id="IPR039005">
    <property type="entry name" value="CSPG_rpt"/>
</dbReference>
<evidence type="ECO:0000256" key="4">
    <source>
        <dbReference type="PROSITE-ProRule" id="PRU00122"/>
    </source>
</evidence>
<dbReference type="Pfam" id="PF16184">
    <property type="entry name" value="Cadherin_3"/>
    <property type="match status" value="12"/>
</dbReference>
<feature type="repeat" description="CSPG" evidence="5">
    <location>
        <begin position="810"/>
        <end position="907"/>
    </location>
</feature>
<dbReference type="InterPro" id="IPR051561">
    <property type="entry name" value="FRAS1_ECM"/>
</dbReference>
<dbReference type="PANTHER" id="PTHR45739">
    <property type="entry name" value="MATRIX PROTEIN, PUTATIVE-RELATED"/>
    <property type="match status" value="1"/>
</dbReference>
<dbReference type="InterPro" id="IPR001791">
    <property type="entry name" value="Laminin_G"/>
</dbReference>
<feature type="repeat" description="CSPG" evidence="5">
    <location>
        <begin position="695"/>
        <end position="790"/>
    </location>
</feature>
<feature type="repeat" description="CSPG" evidence="5">
    <location>
        <begin position="441"/>
        <end position="547"/>
    </location>
</feature>
<accession>A0ABD0TSP3</accession>
<reference evidence="8 9" key="1">
    <citation type="submission" date="2024-06" db="EMBL/GenBank/DDBJ databases">
        <title>A chromosome-level genome assembly of beet webworm, Loxostege sticticalis.</title>
        <authorList>
            <person name="Zhang Y."/>
        </authorList>
    </citation>
    <scope>NUCLEOTIDE SEQUENCE [LARGE SCALE GENOMIC DNA]</scope>
    <source>
        <strain evidence="8">AQ028</strain>
        <tissue evidence="8">Male pupae</tissue>
    </source>
</reference>
<dbReference type="CDD" id="cd00110">
    <property type="entry name" value="LamG"/>
    <property type="match status" value="2"/>
</dbReference>
<feature type="repeat" description="CSPG" evidence="5">
    <location>
        <begin position="1051"/>
        <end position="1147"/>
    </location>
</feature>
<keyword evidence="2" id="KW-0677">Repeat</keyword>
<evidence type="ECO:0000313" key="8">
    <source>
        <dbReference type="EMBL" id="KAL0852387.1"/>
    </source>
</evidence>
<name>A0ABD0TSP3_LOXSC</name>
<sequence length="2365" mass="264424">MIINFVLRFCLCSKMELILILSFLSAGLAYDKASFYGASFISYPLQEAKGVTDISFRFRTHLSDALLLLAAGKTDYCMIRLESGRLKLHINLGAGESELSSVKGLYLNDSQWHHVSIIRREANLTMKVDDSAVKKKLPGRFFELNIHFGIFLGGQGDFSELFLGHMENFRGCMEDVYYNSVKILEKARSRSGSVHVEGVTWNCAPEFDADLNSDISFVDEGAYLILPKINSRAGGRWHIEFKTITQNAIILYNPGGGRGSDFLAVEILEGVVRVKMARGQIVHTLRISDGQWHKMHLSFNPSLIELSVDNVAMSTRIESGGTRYLDLSDSFYLGGIESEKRQRAFAKGIKAADSSIMGCIKPVEVDEKLYGLPNAVVTYGVSPKCVWWYPCHSTPGSPPCVPRAVCEQHGVDHFTCKCDSDLCINPDYAEKYKVFSRSSSELELVALYPLTVQEGGVAVITTQNIDVVLDHHKYGVRPSGVVLHVASPPQHGRIAVELSLQRSHTNYVESEGKPRQLFTLLDLTRDKVRYVHDGSENHQDAIVLDMELVPESKFTLPSYLQGRNTFVLHVNVTPVNDPPVLSLALGKALRLTQGTRKVITSDILKAEDPDTPPEDLLYTVLHGKNEANSGHIEMSGQPVDSFTQQDVDSGVVSYVHGAAGDKQLNKTSLRLTLQVSDGIETSGPGVLRISVVPLQVRLVNNTGLQLVHNAYALITADNLTFATNADETNVHVKYDIVKPPQFGVVERLRVLDGTWQTVDSFTSEMVNFGRVRYMHLLGSPAHDEFKFKASVGTIRTNTLYDFRLTFIKLELYQSTNEELVLNNTREAFISSQHLRFRTKPLSLPSDRVLYTILRAPKYGILHLSSGKHHLQMHSTFTQHHIDTDQLWYRLHRRAYSHIQDEFSFVVGATECENITGVMTIRHVPGSMTSDHSSGRVHTTLERLQVMEGSRMVIPATHLNFRTDSVTNLVFNITHLPKHGKIEVINENLKIARDNTTYFTLHELNSDRVYYAHDDSESRHDSFHFMALSPEPEDFQYVGVFHIDIILKNDNSPVRANDNVFHIVHGGARLITARDLSYTDADLDTKPADIIYTVQRFTKDPPNGGIFRADNPAEQIAQFSQDDINKNLVLFKHQGKEYGKMAFWISDGLFDVNGNLEIQASPPFIRMFPTNGSIVENGKAVVITARDMQVDTNMNCLEEDIRYEVTLEPKHGSIEVGEGQGAYTFTQLDVAAGRVAYRHREPKTPADQFRFKVMCLETWGEGSYPIRIYPSSYWEPLRVTASRPLVVEESTSVNITKDVLEVMHPQIEPSNIVYKVTEGPYHGWLEITTTPGTVELENYEEPVHTKVFDQSIINANRLVYVQSGVNRTKDRIKMDVTNGIVWLRDVELNVVIIPEHFYVVASNLTVVEGDTVSVKPDLFRTVTEYYRGKVVSYKVLDKPKFGKIVMGDQELSLLPVLKLNSGNIQYVNDGSEESSDAFKLAAITESGKESEPFHVRINIVPVNDETPIVAANTGLCVWEGGTFTFTRNELYVNDIDTPLENVTISVVDIVSGYIALKGDLETAVTRFTQADIDSGRVIFVHKNGTKGKMIFNVTDGLHELSKITFLISTKSVSLKLVRKNKLRVFPLMREPLNNYFLMSKCSDLTRTIVYKIDRAPTLGRLIMLNGDSHHRTIKQFTQQDINDTKVYYEHTHPFSDLYTNDSFIFTVEAALAKPVTDQVFNIDISVSSGGLAKYVHIPQINVQEGDKVPIKVNVTNVIAYLETQAGLRQPQVEAQWSTPSHGVLKPSMSSLTQSQLEGGVVNYEHDDSDTLQDKIDMSLYLLPDYVLLCNVTIPIHIIPVNDQPFRLLTDSPQIQVVQGENYTITKNDLLTEDADTGPSGILYDIISGPTQGRIVMLDKNQTIDEALSINKFTQEDINSGRIIYEHSGILQTATFYFRVWDGQFKPTYTVFTIDVLPVILNATSMHPISLQQGSNVATVTTQQVYVETNAKKTKVWYNITRQPQHGMIYVGRSPVTYFSHKDLIDKVVIYMQNDMTTANDSFDLVAYVHNSNSTRPFTIEVIVQPLMKLLGDLKVEAEKAKITLNVMDASGLAKLTASDPVYTILRKPRHGVIKKIIRSSGEKTSAREREVAYFTHEDIKAGVIYYVTKKKISDLNGIEDSFRFLLAATIFQPAAGEVKVFIGNRPKKNLPGPNDPESHEGVLVSNGETASYYMMILMALSGTVLAIVVIFGLLKCRRYLMRDQNALVKIHGQSQGAVAPIPLPRPPDHLMPSPSTGTPPIKRYVSSEQSVHTGASTPLPSSGSVACKVTPLADAALDLNARYPYGAEDHTDAEDWSSYEASESAFPVRGGAAPANPMLRRNQYWV</sequence>
<evidence type="ECO:0000256" key="5">
    <source>
        <dbReference type="PROSITE-ProRule" id="PRU01201"/>
    </source>
</evidence>
<dbReference type="Pfam" id="PF02210">
    <property type="entry name" value="Laminin_G_2"/>
    <property type="match status" value="1"/>
</dbReference>
<dbReference type="Proteomes" id="UP001549921">
    <property type="component" value="Unassembled WGS sequence"/>
</dbReference>
<dbReference type="SUPFAM" id="SSF49899">
    <property type="entry name" value="Concanavalin A-like lectins/glucanases"/>
    <property type="match status" value="2"/>
</dbReference>
<keyword evidence="6" id="KW-0472">Membrane</keyword>
<feature type="repeat" description="CSPG" evidence="5">
    <location>
        <begin position="1842"/>
        <end position="1941"/>
    </location>
</feature>